<dbReference type="InterPro" id="IPR036052">
    <property type="entry name" value="TrpB-like_PALP_sf"/>
</dbReference>
<evidence type="ECO:0000256" key="3">
    <source>
        <dbReference type="ARBA" id="ARBA00007103"/>
    </source>
</evidence>
<dbReference type="Pfam" id="PF00291">
    <property type="entry name" value="PALP"/>
    <property type="match status" value="1"/>
</dbReference>
<evidence type="ECO:0000313" key="14">
    <source>
        <dbReference type="EMBL" id="RGS70286.1"/>
    </source>
</evidence>
<dbReference type="CDD" id="cd01561">
    <property type="entry name" value="CBS_like"/>
    <property type="match status" value="1"/>
</dbReference>
<evidence type="ECO:0000256" key="6">
    <source>
        <dbReference type="ARBA" id="ARBA00022679"/>
    </source>
</evidence>
<keyword evidence="5 12" id="KW-0028">Amino-acid biosynthesis</keyword>
<dbReference type="UniPathway" id="UPA00136">
    <property type="reaction ID" value="UER00200"/>
</dbReference>
<evidence type="ECO:0000256" key="7">
    <source>
        <dbReference type="ARBA" id="ARBA00022898"/>
    </source>
</evidence>
<dbReference type="InterPro" id="IPR050214">
    <property type="entry name" value="Cys_Synth/Cystath_Beta-Synth"/>
</dbReference>
<dbReference type="SUPFAM" id="SSF53686">
    <property type="entry name" value="Tryptophan synthase beta subunit-like PLP-dependent enzymes"/>
    <property type="match status" value="1"/>
</dbReference>
<evidence type="ECO:0000256" key="10">
    <source>
        <dbReference type="PIRSR" id="PIRSR605856-50"/>
    </source>
</evidence>
<evidence type="ECO:0000256" key="12">
    <source>
        <dbReference type="RuleBase" id="RU003985"/>
    </source>
</evidence>
<evidence type="ECO:0000256" key="9">
    <source>
        <dbReference type="ARBA" id="ARBA00047931"/>
    </source>
</evidence>
<feature type="binding site" evidence="10">
    <location>
        <position position="269"/>
    </location>
    <ligand>
        <name>pyridoxal 5'-phosphate</name>
        <dbReference type="ChEBI" id="CHEBI:597326"/>
    </ligand>
</feature>
<dbReference type="InterPro" id="IPR005856">
    <property type="entry name" value="Cys_synth"/>
</dbReference>
<evidence type="ECO:0000256" key="8">
    <source>
        <dbReference type="ARBA" id="ARBA00023192"/>
    </source>
</evidence>
<evidence type="ECO:0000256" key="2">
    <source>
        <dbReference type="ARBA" id="ARBA00004962"/>
    </source>
</evidence>
<dbReference type="InterPro" id="IPR001926">
    <property type="entry name" value="TrpB-like_PALP"/>
</dbReference>
<dbReference type="EMBL" id="QRVU01000034">
    <property type="protein sequence ID" value="RGS70286.1"/>
    <property type="molecule type" value="Genomic_DNA"/>
</dbReference>
<comment type="catalytic activity">
    <reaction evidence="9 12">
        <text>O-acetyl-L-serine + hydrogen sulfide = L-cysteine + acetate</text>
        <dbReference type="Rhea" id="RHEA:14829"/>
        <dbReference type="ChEBI" id="CHEBI:29919"/>
        <dbReference type="ChEBI" id="CHEBI:30089"/>
        <dbReference type="ChEBI" id="CHEBI:35235"/>
        <dbReference type="ChEBI" id="CHEBI:58340"/>
        <dbReference type="EC" id="2.5.1.47"/>
    </reaction>
</comment>
<proteinExistence type="inferred from homology"/>
<comment type="similarity">
    <text evidence="3 12">Belongs to the cysteine synthase/cystathionine beta-synthase family.</text>
</comment>
<dbReference type="FunFam" id="3.40.50.1100:FF:000067">
    <property type="entry name" value="Cysteine synthase"/>
    <property type="match status" value="1"/>
</dbReference>
<keyword evidence="8 12" id="KW-0198">Cysteine biosynthesis</keyword>
<gene>
    <name evidence="14" type="primary">cysK</name>
    <name evidence="14" type="ORF">DWX78_08010</name>
</gene>
<dbReference type="GO" id="GO:0004124">
    <property type="term" value="F:cysteine synthase activity"/>
    <property type="evidence" value="ECO:0007669"/>
    <property type="project" value="UniProtKB-UniRule"/>
</dbReference>
<sequence length="310" mass="32817">MAKIYNGTIDLIGNTPLVEVKNIEKELGLEARVLVKLEYFNPAGSVKDRIAKGMIEDAEEKGLLKEGSVIIEPTSGNTGIGLAAIAAAKGYRIILTMPETMSVERRNILKAYGAEIVLTEGAKGMKGAIAKADELAKEIPNSFIPGQFVNPANPATHRATTGPEIWNDTDGDVDIFIAGVGTGGTLTGVGEYLKEKKPNVKIVALEPATSPVLSEGKSGAHKIQGIGAGFVPDVLNTKVYDEIITVENDDAFTTGKLLAKHEGVLVGISSGAALWAAIDYAKRPENKGKTIVALLPDNGDRYYSTPLFAE</sequence>
<feature type="domain" description="Tryptophan synthase beta chain-like PALP" evidence="13">
    <location>
        <begin position="10"/>
        <end position="297"/>
    </location>
</feature>
<feature type="modified residue" description="N6-(pyridoxal phosphate)lysine" evidence="11">
    <location>
        <position position="47"/>
    </location>
</feature>
<dbReference type="NCBIfam" id="TIGR01136">
    <property type="entry name" value="cysKM"/>
    <property type="match status" value="1"/>
</dbReference>
<evidence type="ECO:0000256" key="5">
    <source>
        <dbReference type="ARBA" id="ARBA00022605"/>
    </source>
</evidence>
<dbReference type="Proteomes" id="UP000285981">
    <property type="component" value="Unassembled WGS sequence"/>
</dbReference>
<dbReference type="InterPro" id="IPR005859">
    <property type="entry name" value="CysK"/>
</dbReference>
<keyword evidence="6 12" id="KW-0808">Transferase</keyword>
<evidence type="ECO:0000259" key="13">
    <source>
        <dbReference type="Pfam" id="PF00291"/>
    </source>
</evidence>
<protein>
    <recommendedName>
        <fullName evidence="4 12">Cysteine synthase</fullName>
        <ecNumber evidence="4 12">2.5.1.47</ecNumber>
    </recommendedName>
</protein>
<comment type="cofactor">
    <cofactor evidence="1 10 12">
        <name>pyridoxal 5'-phosphate</name>
        <dbReference type="ChEBI" id="CHEBI:597326"/>
    </cofactor>
</comment>
<dbReference type="PROSITE" id="PS00901">
    <property type="entry name" value="CYS_SYNTHASE"/>
    <property type="match status" value="1"/>
</dbReference>
<dbReference type="AlphaFoldDB" id="A0A412KP84"/>
<dbReference type="Gene3D" id="3.40.50.1100">
    <property type="match status" value="2"/>
</dbReference>
<evidence type="ECO:0000313" key="15">
    <source>
        <dbReference type="Proteomes" id="UP000285981"/>
    </source>
</evidence>
<name>A0A412KP84_9FIRM</name>
<evidence type="ECO:0000256" key="4">
    <source>
        <dbReference type="ARBA" id="ARBA00012681"/>
    </source>
</evidence>
<keyword evidence="7 10" id="KW-0663">Pyridoxal phosphate</keyword>
<feature type="binding site" evidence="10">
    <location>
        <begin position="181"/>
        <end position="185"/>
    </location>
    <ligand>
        <name>pyridoxal 5'-phosphate</name>
        <dbReference type="ChEBI" id="CHEBI:597326"/>
    </ligand>
</feature>
<evidence type="ECO:0000256" key="11">
    <source>
        <dbReference type="PIRSR" id="PIRSR605856-51"/>
    </source>
</evidence>
<dbReference type="PANTHER" id="PTHR10314">
    <property type="entry name" value="CYSTATHIONINE BETA-SYNTHASE"/>
    <property type="match status" value="1"/>
</dbReference>
<comment type="caution">
    <text evidence="14">The sequence shown here is derived from an EMBL/GenBank/DDBJ whole genome shotgun (WGS) entry which is preliminary data.</text>
</comment>
<comment type="pathway">
    <text evidence="2">Amino-acid biosynthesis; L-cysteine biosynthesis; L-cysteine from L-serine: step 2/2.</text>
</comment>
<evidence type="ECO:0000256" key="1">
    <source>
        <dbReference type="ARBA" id="ARBA00001933"/>
    </source>
</evidence>
<dbReference type="NCBIfam" id="TIGR01139">
    <property type="entry name" value="cysK"/>
    <property type="match status" value="1"/>
</dbReference>
<dbReference type="EC" id="2.5.1.47" evidence="4 12"/>
<dbReference type="InterPro" id="IPR001216">
    <property type="entry name" value="P-phosphate_BS"/>
</dbReference>
<dbReference type="GO" id="GO:0005737">
    <property type="term" value="C:cytoplasm"/>
    <property type="evidence" value="ECO:0007669"/>
    <property type="project" value="UniProtKB-ARBA"/>
</dbReference>
<accession>A0A412KP84</accession>
<organism evidence="14 15">
    <name type="scientific">Dorea formicigenerans</name>
    <dbReference type="NCBI Taxonomy" id="39486"/>
    <lineage>
        <taxon>Bacteria</taxon>
        <taxon>Bacillati</taxon>
        <taxon>Bacillota</taxon>
        <taxon>Clostridia</taxon>
        <taxon>Lachnospirales</taxon>
        <taxon>Lachnospiraceae</taxon>
        <taxon>Dorea</taxon>
    </lineage>
</organism>
<dbReference type="GO" id="GO:0006535">
    <property type="term" value="P:cysteine biosynthetic process from serine"/>
    <property type="evidence" value="ECO:0007669"/>
    <property type="project" value="UniProtKB-UniRule"/>
</dbReference>
<feature type="binding site" evidence="10">
    <location>
        <position position="77"/>
    </location>
    <ligand>
        <name>pyridoxal 5'-phosphate</name>
        <dbReference type="ChEBI" id="CHEBI:597326"/>
    </ligand>
</feature>
<reference evidence="14 15" key="1">
    <citation type="submission" date="2018-08" db="EMBL/GenBank/DDBJ databases">
        <title>A genome reference for cultivated species of the human gut microbiota.</title>
        <authorList>
            <person name="Zou Y."/>
            <person name="Xue W."/>
            <person name="Luo G."/>
        </authorList>
    </citation>
    <scope>NUCLEOTIDE SEQUENCE [LARGE SCALE GENOMIC DNA]</scope>
    <source>
        <strain evidence="14 15">AF21-25</strain>
    </source>
</reference>